<dbReference type="EMBL" id="JAUOEK010000041">
    <property type="protein sequence ID" value="MDO5968586.1"/>
    <property type="molecule type" value="Genomic_DNA"/>
</dbReference>
<name>A0ABT8W654_9FLAO</name>
<gene>
    <name evidence="1" type="ORF">Q4Q35_02090</name>
</gene>
<proteinExistence type="predicted"/>
<dbReference type="Gene3D" id="3.40.50.1100">
    <property type="match status" value="1"/>
</dbReference>
<evidence type="ECO:0000313" key="2">
    <source>
        <dbReference type="Proteomes" id="UP001176883"/>
    </source>
</evidence>
<sequence>MGEGYGIPTENGIKAINLLAKLEGLFLCPVYTSKATAGLIEYIKDNKIKKDETIVLSIQVECL</sequence>
<reference evidence="1" key="1">
    <citation type="submission" date="2023-07" db="EMBL/GenBank/DDBJ databases">
        <title>Two novel species in the genus Flavivirga.</title>
        <authorList>
            <person name="Kwon K."/>
        </authorList>
    </citation>
    <scope>NUCLEOTIDE SEQUENCE</scope>
    <source>
        <strain evidence="1">KCTC 52353</strain>
    </source>
</reference>
<evidence type="ECO:0000313" key="1">
    <source>
        <dbReference type="EMBL" id="MDO5968586.1"/>
    </source>
</evidence>
<comment type="caution">
    <text evidence="1">The sequence shown here is derived from an EMBL/GenBank/DDBJ whole genome shotgun (WGS) entry which is preliminary data.</text>
</comment>
<accession>A0ABT8W654</accession>
<protein>
    <submittedName>
        <fullName evidence="1">Uncharacterized protein</fullName>
    </submittedName>
</protein>
<keyword evidence="2" id="KW-1185">Reference proteome</keyword>
<dbReference type="SUPFAM" id="SSF53686">
    <property type="entry name" value="Tryptophan synthase beta subunit-like PLP-dependent enzymes"/>
    <property type="match status" value="1"/>
</dbReference>
<organism evidence="1 2">
    <name type="scientific">Flavivirga aquimarina</name>
    <dbReference type="NCBI Taxonomy" id="2027862"/>
    <lineage>
        <taxon>Bacteria</taxon>
        <taxon>Pseudomonadati</taxon>
        <taxon>Bacteroidota</taxon>
        <taxon>Flavobacteriia</taxon>
        <taxon>Flavobacteriales</taxon>
        <taxon>Flavobacteriaceae</taxon>
        <taxon>Flavivirga</taxon>
    </lineage>
</organism>
<dbReference type="Proteomes" id="UP001176883">
    <property type="component" value="Unassembled WGS sequence"/>
</dbReference>
<dbReference type="InterPro" id="IPR036052">
    <property type="entry name" value="TrpB-like_PALP_sf"/>
</dbReference>